<accession>A0A318Y1C6</accession>
<dbReference type="Proteomes" id="UP000248132">
    <property type="component" value="Unassembled WGS sequence"/>
</dbReference>
<reference evidence="1 2" key="1">
    <citation type="submission" date="2018-06" db="EMBL/GenBank/DDBJ databases">
        <title>Genomic Encyclopedia of Type Strains, Phase I: the one thousand microbial genomes (KMG-I) project.</title>
        <authorList>
            <person name="Kyrpides N."/>
        </authorList>
    </citation>
    <scope>NUCLEOTIDE SEQUENCE [LARGE SCALE GENOMIC DNA]</scope>
    <source>
        <strain evidence="1 2">DSM 19573</strain>
    </source>
</reference>
<organism evidence="1 2">
    <name type="scientific">Ruminiclostridium sufflavum DSM 19573</name>
    <dbReference type="NCBI Taxonomy" id="1121337"/>
    <lineage>
        <taxon>Bacteria</taxon>
        <taxon>Bacillati</taxon>
        <taxon>Bacillota</taxon>
        <taxon>Clostridia</taxon>
        <taxon>Eubacteriales</taxon>
        <taxon>Oscillospiraceae</taxon>
        <taxon>Ruminiclostridium</taxon>
    </lineage>
</organism>
<evidence type="ECO:0000313" key="1">
    <source>
        <dbReference type="EMBL" id="PYG89149.1"/>
    </source>
</evidence>
<dbReference type="OrthoDB" id="9954006at2"/>
<evidence type="ECO:0000313" key="2">
    <source>
        <dbReference type="Proteomes" id="UP000248132"/>
    </source>
</evidence>
<keyword evidence="2" id="KW-1185">Reference proteome</keyword>
<sequence length="59" mass="6936">MCGVNYESIITEIVVETVKNEKFFENMTAEEKVKAVAELYRALRHEVIEHSHEHVHTHE</sequence>
<dbReference type="RefSeq" id="WP_110461033.1">
    <property type="nucleotide sequence ID" value="NZ_QKMR01000004.1"/>
</dbReference>
<comment type="caution">
    <text evidence="1">The sequence shown here is derived from an EMBL/GenBank/DDBJ whole genome shotgun (WGS) entry which is preliminary data.</text>
</comment>
<name>A0A318Y1C6_9FIRM</name>
<proteinExistence type="predicted"/>
<dbReference type="EMBL" id="QKMR01000004">
    <property type="protein sequence ID" value="PYG89149.1"/>
    <property type="molecule type" value="Genomic_DNA"/>
</dbReference>
<dbReference type="AlphaFoldDB" id="A0A318Y1C6"/>
<protein>
    <submittedName>
        <fullName evidence="1">Uncharacterized protein</fullName>
    </submittedName>
</protein>
<gene>
    <name evidence="1" type="ORF">LY28_00972</name>
</gene>